<reference evidence="2" key="1">
    <citation type="submission" date="2018-05" db="EMBL/GenBank/DDBJ databases">
        <authorList>
            <person name="Lanie J.A."/>
            <person name="Ng W.-L."/>
            <person name="Kazmierczak K.M."/>
            <person name="Andrzejewski T.M."/>
            <person name="Davidsen T.M."/>
            <person name="Wayne K.J."/>
            <person name="Tettelin H."/>
            <person name="Glass J.I."/>
            <person name="Rusch D."/>
            <person name="Podicherti R."/>
            <person name="Tsui H.-C.T."/>
            <person name="Winkler M.E."/>
        </authorList>
    </citation>
    <scope>NUCLEOTIDE SEQUENCE</scope>
</reference>
<feature type="compositionally biased region" description="Basic and acidic residues" evidence="1">
    <location>
        <begin position="16"/>
        <end position="40"/>
    </location>
</feature>
<feature type="non-terminal residue" evidence="2">
    <location>
        <position position="52"/>
    </location>
</feature>
<dbReference type="AlphaFoldDB" id="A0A382AM24"/>
<name>A0A382AM24_9ZZZZ</name>
<evidence type="ECO:0000313" key="2">
    <source>
        <dbReference type="EMBL" id="SVB02429.1"/>
    </source>
</evidence>
<dbReference type="EMBL" id="UINC01025924">
    <property type="protein sequence ID" value="SVB02429.1"/>
    <property type="molecule type" value="Genomic_DNA"/>
</dbReference>
<sequence>MEERTRTGALFGAKAHPRERPNDHRTHDGAVAHPGERFNGIEEVESSSLSSS</sequence>
<organism evidence="2">
    <name type="scientific">marine metagenome</name>
    <dbReference type="NCBI Taxonomy" id="408172"/>
    <lineage>
        <taxon>unclassified sequences</taxon>
        <taxon>metagenomes</taxon>
        <taxon>ecological metagenomes</taxon>
    </lineage>
</organism>
<protein>
    <submittedName>
        <fullName evidence="2">Uncharacterized protein</fullName>
    </submittedName>
</protein>
<gene>
    <name evidence="2" type="ORF">METZ01_LOCUS155283</name>
</gene>
<accession>A0A382AM24</accession>
<proteinExistence type="predicted"/>
<feature type="region of interest" description="Disordered" evidence="1">
    <location>
        <begin position="1"/>
        <end position="52"/>
    </location>
</feature>
<evidence type="ECO:0000256" key="1">
    <source>
        <dbReference type="SAM" id="MobiDB-lite"/>
    </source>
</evidence>